<dbReference type="Proteomes" id="UP000027138">
    <property type="component" value="Unassembled WGS sequence"/>
</dbReference>
<feature type="compositionally biased region" description="Basic and acidic residues" evidence="1">
    <location>
        <begin position="58"/>
        <end position="68"/>
    </location>
</feature>
<feature type="region of interest" description="Disordered" evidence="1">
    <location>
        <begin position="1"/>
        <end position="99"/>
    </location>
</feature>
<dbReference type="OrthoDB" id="10571281at2759"/>
<protein>
    <submittedName>
        <fullName evidence="2">Uncharacterized protein</fullName>
    </submittedName>
</protein>
<feature type="compositionally biased region" description="Acidic residues" evidence="1">
    <location>
        <begin position="87"/>
        <end position="99"/>
    </location>
</feature>
<gene>
    <name evidence="2" type="ORF">JCGZ_15116</name>
</gene>
<feature type="compositionally biased region" description="Basic and acidic residues" evidence="1">
    <location>
        <begin position="1"/>
        <end position="41"/>
    </location>
</feature>
<proteinExistence type="predicted"/>
<keyword evidence="3" id="KW-1185">Reference proteome</keyword>
<evidence type="ECO:0000313" key="2">
    <source>
        <dbReference type="EMBL" id="KDP45251.1"/>
    </source>
</evidence>
<organism evidence="2 3">
    <name type="scientific">Jatropha curcas</name>
    <name type="common">Barbados nut</name>
    <dbReference type="NCBI Taxonomy" id="180498"/>
    <lineage>
        <taxon>Eukaryota</taxon>
        <taxon>Viridiplantae</taxon>
        <taxon>Streptophyta</taxon>
        <taxon>Embryophyta</taxon>
        <taxon>Tracheophyta</taxon>
        <taxon>Spermatophyta</taxon>
        <taxon>Magnoliopsida</taxon>
        <taxon>eudicotyledons</taxon>
        <taxon>Gunneridae</taxon>
        <taxon>Pentapetalae</taxon>
        <taxon>rosids</taxon>
        <taxon>fabids</taxon>
        <taxon>Malpighiales</taxon>
        <taxon>Euphorbiaceae</taxon>
        <taxon>Crotonoideae</taxon>
        <taxon>Jatropheae</taxon>
        <taxon>Jatropha</taxon>
    </lineage>
</organism>
<evidence type="ECO:0000313" key="3">
    <source>
        <dbReference type="Proteomes" id="UP000027138"/>
    </source>
</evidence>
<dbReference type="EMBL" id="KK914233">
    <property type="protein sequence ID" value="KDP45251.1"/>
    <property type="molecule type" value="Genomic_DNA"/>
</dbReference>
<evidence type="ECO:0000256" key="1">
    <source>
        <dbReference type="SAM" id="MobiDB-lite"/>
    </source>
</evidence>
<reference evidence="2 3" key="1">
    <citation type="journal article" date="2014" name="PLoS ONE">
        <title>Global Analysis of Gene Expression Profiles in Physic Nut (Jatropha curcas L.) Seedlings Exposed to Salt Stress.</title>
        <authorList>
            <person name="Zhang L."/>
            <person name="Zhang C."/>
            <person name="Wu P."/>
            <person name="Chen Y."/>
            <person name="Li M."/>
            <person name="Jiang H."/>
            <person name="Wu G."/>
        </authorList>
    </citation>
    <scope>NUCLEOTIDE SEQUENCE [LARGE SCALE GENOMIC DNA]</scope>
    <source>
        <strain evidence="3">cv. GZQX0401</strain>
        <tissue evidence="2">Young leaves</tissue>
    </source>
</reference>
<dbReference type="AlphaFoldDB" id="A0A067L9Y6"/>
<name>A0A067L9Y6_JATCU</name>
<feature type="compositionally biased region" description="Acidic residues" evidence="1">
    <location>
        <begin position="42"/>
        <end position="57"/>
    </location>
</feature>
<sequence>MDKEDAPIKEVADDQVEKSQQEIHVNEEKPCEEPEIVVHEGDAEEEEEGEDEKEDEETANKENREEKFAGSPILGDDEPTASFDVEREAEADDEEGDLV</sequence>
<accession>A0A067L9Y6</accession>